<evidence type="ECO:0000256" key="3">
    <source>
        <dbReference type="ARBA" id="ARBA00012970"/>
    </source>
</evidence>
<evidence type="ECO:0000259" key="17">
    <source>
        <dbReference type="Pfam" id="PF05201"/>
    </source>
</evidence>
<evidence type="ECO:0000256" key="4">
    <source>
        <dbReference type="ARBA" id="ARBA00022857"/>
    </source>
</evidence>
<dbReference type="InterPro" id="IPR036453">
    <property type="entry name" value="GluRdtase_dimer_dom_sf"/>
</dbReference>
<dbReference type="InterPro" id="IPR015896">
    <property type="entry name" value="4pyrrol_synth_GluRdtase_dimer"/>
</dbReference>
<dbReference type="GO" id="GO:0019353">
    <property type="term" value="P:protoporphyrinogen IX biosynthetic process from glutamate"/>
    <property type="evidence" value="ECO:0007669"/>
    <property type="project" value="TreeGrafter"/>
</dbReference>
<dbReference type="SUPFAM" id="SSF51735">
    <property type="entry name" value="NAD(P)-binding Rossmann-fold domains"/>
    <property type="match status" value="1"/>
</dbReference>
<dbReference type="NCBIfam" id="TIGR01035">
    <property type="entry name" value="hemA"/>
    <property type="match status" value="1"/>
</dbReference>
<feature type="domain" description="Quinate/shikimate 5-dehydrogenase/glutamyl-tRNA reductase" evidence="16">
    <location>
        <begin position="176"/>
        <end position="309"/>
    </location>
</feature>
<keyword evidence="5 9" id="KW-0560">Oxidoreductase</keyword>
<gene>
    <name evidence="9" type="primary">hemA</name>
    <name evidence="18" type="ORF">ENS64_01175</name>
</gene>
<evidence type="ECO:0000256" key="12">
    <source>
        <dbReference type="PIRSR" id="PIRSR000445-3"/>
    </source>
</evidence>
<dbReference type="CDD" id="cd05213">
    <property type="entry name" value="NAD_bind_Glutamyl_tRNA_reduct"/>
    <property type="match status" value="1"/>
</dbReference>
<name>A0A7C4LIG8_9PLAN</name>
<dbReference type="SUPFAM" id="SSF69075">
    <property type="entry name" value="Glutamyl tRNA-reductase dimerization domain"/>
    <property type="match status" value="1"/>
</dbReference>
<comment type="domain">
    <text evidence="9">Possesses an unusual extended V-shaped dimeric structure with each monomer consisting of three distinct domains arranged along a curved 'spinal' alpha-helix. The N-terminal catalytic domain specifically recognizes the glutamate moiety of the substrate. The second domain is the NADPH-binding domain, and the third C-terminal domain is responsible for dimerization.</text>
</comment>
<feature type="binding site" evidence="9 11">
    <location>
        <position position="112"/>
    </location>
    <ligand>
        <name>substrate</name>
    </ligand>
</feature>
<evidence type="ECO:0000256" key="10">
    <source>
        <dbReference type="PIRSR" id="PIRSR000445-1"/>
    </source>
</evidence>
<evidence type="ECO:0000256" key="8">
    <source>
        <dbReference type="ARBA" id="ARBA00068659"/>
    </source>
</evidence>
<feature type="site" description="Important for activity" evidence="9 13">
    <location>
        <position position="102"/>
    </location>
</feature>
<dbReference type="AlphaFoldDB" id="A0A7C4LIG8"/>
<evidence type="ECO:0000256" key="13">
    <source>
        <dbReference type="PIRSR" id="PIRSR000445-4"/>
    </source>
</evidence>
<evidence type="ECO:0000313" key="18">
    <source>
        <dbReference type="EMBL" id="HGT37872.1"/>
    </source>
</evidence>
<comment type="similarity">
    <text evidence="2 9 14">Belongs to the glutamyl-tRNA reductase family.</text>
</comment>
<evidence type="ECO:0000259" key="16">
    <source>
        <dbReference type="Pfam" id="PF01488"/>
    </source>
</evidence>
<dbReference type="Gene3D" id="3.40.50.720">
    <property type="entry name" value="NAD(P)-binding Rossmann-like Domain"/>
    <property type="match status" value="1"/>
</dbReference>
<proteinExistence type="inferred from homology"/>
<dbReference type="Pfam" id="PF05201">
    <property type="entry name" value="GlutR_N"/>
    <property type="match status" value="1"/>
</dbReference>
<dbReference type="InterPro" id="IPR036291">
    <property type="entry name" value="NAD(P)-bd_dom_sf"/>
</dbReference>
<dbReference type="PANTHER" id="PTHR43013:SF1">
    <property type="entry name" value="GLUTAMYL-TRNA REDUCTASE"/>
    <property type="match status" value="1"/>
</dbReference>
<evidence type="ECO:0000256" key="11">
    <source>
        <dbReference type="PIRSR" id="PIRSR000445-2"/>
    </source>
</evidence>
<dbReference type="GO" id="GO:0050661">
    <property type="term" value="F:NADP binding"/>
    <property type="evidence" value="ECO:0007669"/>
    <property type="project" value="InterPro"/>
</dbReference>
<feature type="binding site" evidence="9 11">
    <location>
        <begin position="117"/>
        <end position="119"/>
    </location>
    <ligand>
        <name>substrate</name>
    </ligand>
</feature>
<sequence length="423" mass="47603">MNLLAVYCTHQTAHLAVRERLAFPNAETLARAYQRLKELFPAAEAVILSTCNRVELYLAQADNVAPLALPQIAQFLAEFHQVPLDEFVGELREASGPAAVRHLFEVVSSLDSMVLGEPQIVNQVKEAYRQAEQQSACGALTHALFQGAIRVSARVRTETRLSEGRVSIASVAVGDFARSIFDHFADKLVLVIGAGEMAEETLRYLRDEGVRDVVVVNRSEERARALAAAWGGTAVPWSDLDRWLSKADVIVSTTGADRPIVDAARFQLARRPHPDRTVFILDLGAPRDFDPAVGDLENVFLYDIDNLQQTCEENRKARSREVEKARHIIEEETARFLTEFTRRANTELVVRLRETWHDIAQQELDKLFRKCGHWQPEDRAAVERAVERIVNKLLHPPLEALREETHGSEHHGLIHALKRLFGL</sequence>
<evidence type="ECO:0000256" key="1">
    <source>
        <dbReference type="ARBA" id="ARBA00005059"/>
    </source>
</evidence>
<dbReference type="Pfam" id="PF01488">
    <property type="entry name" value="Shikimate_DH"/>
    <property type="match status" value="1"/>
</dbReference>
<dbReference type="PANTHER" id="PTHR43013">
    <property type="entry name" value="GLUTAMYL-TRNA REDUCTASE"/>
    <property type="match status" value="1"/>
</dbReference>
<comment type="function">
    <text evidence="9">Catalyzes the NADPH-dependent reduction of glutamyl-tRNA(Glu) to glutamate 1-semialdehyde (GSA).</text>
</comment>
<comment type="subunit">
    <text evidence="9">Homodimer.</text>
</comment>
<dbReference type="Gene3D" id="3.30.460.30">
    <property type="entry name" value="Glutamyl-tRNA reductase, N-terminal domain"/>
    <property type="match status" value="1"/>
</dbReference>
<comment type="catalytic activity">
    <reaction evidence="7 9 14">
        <text>(S)-4-amino-5-oxopentanoate + tRNA(Glu) + NADP(+) = L-glutamyl-tRNA(Glu) + NADPH + H(+)</text>
        <dbReference type="Rhea" id="RHEA:12344"/>
        <dbReference type="Rhea" id="RHEA-COMP:9663"/>
        <dbReference type="Rhea" id="RHEA-COMP:9680"/>
        <dbReference type="ChEBI" id="CHEBI:15378"/>
        <dbReference type="ChEBI" id="CHEBI:57501"/>
        <dbReference type="ChEBI" id="CHEBI:57783"/>
        <dbReference type="ChEBI" id="CHEBI:58349"/>
        <dbReference type="ChEBI" id="CHEBI:78442"/>
        <dbReference type="ChEBI" id="CHEBI:78520"/>
        <dbReference type="EC" id="1.2.1.70"/>
    </reaction>
</comment>
<dbReference type="InterPro" id="IPR006151">
    <property type="entry name" value="Shikm_DH/Glu-tRNA_Rdtase"/>
</dbReference>
<dbReference type="UniPathway" id="UPA00251">
    <property type="reaction ID" value="UER00316"/>
</dbReference>
<feature type="binding site" evidence="9 11">
    <location>
        <position position="123"/>
    </location>
    <ligand>
        <name>substrate</name>
    </ligand>
</feature>
<comment type="caution">
    <text evidence="18">The sequence shown here is derived from an EMBL/GenBank/DDBJ whole genome shotgun (WGS) entry which is preliminary data.</text>
</comment>
<feature type="active site" description="Nucleophile" evidence="9 10">
    <location>
        <position position="51"/>
    </location>
</feature>
<feature type="binding site" evidence="9 11">
    <location>
        <begin position="50"/>
        <end position="53"/>
    </location>
    <ligand>
        <name>substrate</name>
    </ligand>
</feature>
<dbReference type="EMBL" id="DSVQ01000003">
    <property type="protein sequence ID" value="HGT37872.1"/>
    <property type="molecule type" value="Genomic_DNA"/>
</dbReference>
<evidence type="ECO:0000259" key="15">
    <source>
        <dbReference type="Pfam" id="PF00745"/>
    </source>
</evidence>
<dbReference type="SUPFAM" id="SSF69742">
    <property type="entry name" value="Glutamyl tRNA-reductase catalytic, N-terminal domain"/>
    <property type="match status" value="1"/>
</dbReference>
<dbReference type="InterPro" id="IPR015895">
    <property type="entry name" value="4pyrrol_synth_GluRdtase_N"/>
</dbReference>
<dbReference type="GO" id="GO:0008883">
    <property type="term" value="F:glutamyl-tRNA reductase activity"/>
    <property type="evidence" value="ECO:0007669"/>
    <property type="project" value="UniProtKB-UniRule"/>
</dbReference>
<dbReference type="EC" id="1.2.1.70" evidence="3 9"/>
<dbReference type="PIRSF" id="PIRSF000445">
    <property type="entry name" value="4pyrrol_synth_GluRdtase"/>
    <property type="match status" value="1"/>
</dbReference>
<protein>
    <recommendedName>
        <fullName evidence="8 9">Glutamyl-tRNA reductase</fullName>
        <shortName evidence="9">GluTR</shortName>
        <ecNumber evidence="3 9">1.2.1.70</ecNumber>
    </recommendedName>
</protein>
<dbReference type="FunFam" id="3.30.460.30:FF:000001">
    <property type="entry name" value="Glutamyl-tRNA reductase"/>
    <property type="match status" value="1"/>
</dbReference>
<dbReference type="InterPro" id="IPR036343">
    <property type="entry name" value="GluRdtase_N_sf"/>
</dbReference>
<comment type="miscellaneous">
    <text evidence="9">During catalysis, the active site Cys acts as a nucleophile attacking the alpha-carbonyl group of tRNA-bound glutamate with the formation of a thioester intermediate between enzyme and glutamate, and the concomitant release of tRNA(Glu). The thioester intermediate is finally reduced by direct hydride transfer from NADPH, to form the product GSA.</text>
</comment>
<evidence type="ECO:0000256" key="2">
    <source>
        <dbReference type="ARBA" id="ARBA00005916"/>
    </source>
</evidence>
<organism evidence="18">
    <name type="scientific">Schlesneria paludicola</name>
    <dbReference type="NCBI Taxonomy" id="360056"/>
    <lineage>
        <taxon>Bacteria</taxon>
        <taxon>Pseudomonadati</taxon>
        <taxon>Planctomycetota</taxon>
        <taxon>Planctomycetia</taxon>
        <taxon>Planctomycetales</taxon>
        <taxon>Planctomycetaceae</taxon>
        <taxon>Schlesneria</taxon>
    </lineage>
</organism>
<evidence type="ECO:0000256" key="6">
    <source>
        <dbReference type="ARBA" id="ARBA00023244"/>
    </source>
</evidence>
<feature type="binding site" evidence="9 12">
    <location>
        <begin position="193"/>
        <end position="198"/>
    </location>
    <ligand>
        <name>NADP(+)</name>
        <dbReference type="ChEBI" id="CHEBI:58349"/>
    </ligand>
</feature>
<evidence type="ECO:0000256" key="7">
    <source>
        <dbReference type="ARBA" id="ARBA00047464"/>
    </source>
</evidence>
<dbReference type="Pfam" id="PF00745">
    <property type="entry name" value="GlutR_dimer"/>
    <property type="match status" value="1"/>
</dbReference>
<reference evidence="18" key="1">
    <citation type="journal article" date="2020" name="mSystems">
        <title>Genome- and Community-Level Interaction Insights into Carbon Utilization and Element Cycling Functions of Hydrothermarchaeota in Hydrothermal Sediment.</title>
        <authorList>
            <person name="Zhou Z."/>
            <person name="Liu Y."/>
            <person name="Xu W."/>
            <person name="Pan J."/>
            <person name="Luo Z.H."/>
            <person name="Li M."/>
        </authorList>
    </citation>
    <scope>NUCLEOTIDE SEQUENCE [LARGE SCALE GENOMIC DNA]</scope>
    <source>
        <strain evidence="18">SpSt-508</strain>
    </source>
</reference>
<accession>A0A7C4LIG8</accession>
<dbReference type="HAMAP" id="MF_00087">
    <property type="entry name" value="Glu_tRNA_reductase"/>
    <property type="match status" value="1"/>
</dbReference>
<evidence type="ECO:0000256" key="9">
    <source>
        <dbReference type="HAMAP-Rule" id="MF_00087"/>
    </source>
</evidence>
<evidence type="ECO:0000256" key="5">
    <source>
        <dbReference type="ARBA" id="ARBA00023002"/>
    </source>
</evidence>
<evidence type="ECO:0000256" key="14">
    <source>
        <dbReference type="RuleBase" id="RU000584"/>
    </source>
</evidence>
<dbReference type="FunFam" id="3.40.50.720:FF:000031">
    <property type="entry name" value="Glutamyl-tRNA reductase"/>
    <property type="match status" value="1"/>
</dbReference>
<keyword evidence="4 9" id="KW-0521">NADP</keyword>
<keyword evidence="6 9" id="KW-0627">Porphyrin biosynthesis</keyword>
<dbReference type="InterPro" id="IPR000343">
    <property type="entry name" value="4pyrrol_synth_GluRdtase"/>
</dbReference>
<feature type="domain" description="Tetrapyrrole biosynthesis glutamyl-tRNA reductase dimerisation" evidence="15">
    <location>
        <begin position="324"/>
        <end position="423"/>
    </location>
</feature>
<comment type="pathway">
    <text evidence="1 9 14">Porphyrin-containing compound metabolism; protoporphyrin-IX biosynthesis; 5-aminolevulinate from L-glutamyl-tRNA(Glu): step 1/2.</text>
</comment>
<feature type="domain" description="Glutamyl-tRNA reductase N-terminal" evidence="17">
    <location>
        <begin position="8"/>
        <end position="159"/>
    </location>
</feature>